<dbReference type="AlphaFoldDB" id="A0A858RBZ2"/>
<dbReference type="PROSITE" id="PS51186">
    <property type="entry name" value="GNAT"/>
    <property type="match status" value="1"/>
</dbReference>
<dbReference type="InterPro" id="IPR000182">
    <property type="entry name" value="GNAT_dom"/>
</dbReference>
<dbReference type="CDD" id="cd04301">
    <property type="entry name" value="NAT_SF"/>
    <property type="match status" value="1"/>
</dbReference>
<reference evidence="2" key="1">
    <citation type="submission" date="2020-04" db="EMBL/GenBank/DDBJ databases">
        <title>A desert anoxygenic phototrophic bacterium fixes CO2 using RubisCO under aerobic conditions.</title>
        <authorList>
            <person name="Tang K."/>
        </authorList>
    </citation>
    <scope>NUCLEOTIDE SEQUENCE [LARGE SCALE GENOMIC DNA]</scope>
    <source>
        <strain evidence="2">MIMtkB3</strain>
    </source>
</reference>
<proteinExistence type="predicted"/>
<evidence type="ECO:0000313" key="3">
    <source>
        <dbReference type="Proteomes" id="UP000501891"/>
    </source>
</evidence>
<sequence>MTITLELPAHAGAIESLLDTAFGPKRHSKTVYRLRRGVEPVADLSFVATQTAEDGTERVVATIRYWPVMLGKTQALLLGPIAVAEECRSLGLGQKLIRHSLARAAELGHRIVILVGDAPYYVRFGFSREKMLGLSLPGPVDPNRFLGLELVDGALDGVTGTVGRVATAKPARVALPAAAKRIAPVTRLPLPAKADAPVGGAVAVSAGGGRRRLRRAAR</sequence>
<feature type="domain" description="N-acetyltransferase" evidence="1">
    <location>
        <begin position="1"/>
        <end position="147"/>
    </location>
</feature>
<gene>
    <name evidence="2" type="ORF">HHL28_17840</name>
</gene>
<evidence type="ECO:0000313" key="2">
    <source>
        <dbReference type="EMBL" id="QJE74672.1"/>
    </source>
</evidence>
<dbReference type="GO" id="GO:0016747">
    <property type="term" value="F:acyltransferase activity, transferring groups other than amino-acyl groups"/>
    <property type="evidence" value="ECO:0007669"/>
    <property type="project" value="InterPro"/>
</dbReference>
<protein>
    <submittedName>
        <fullName evidence="2">N-acetyltransferase</fullName>
    </submittedName>
</protein>
<dbReference type="SUPFAM" id="SSF55729">
    <property type="entry name" value="Acyl-CoA N-acyltransferases (Nat)"/>
    <property type="match status" value="1"/>
</dbReference>
<keyword evidence="3" id="KW-1185">Reference proteome</keyword>
<dbReference type="Pfam" id="PF00583">
    <property type="entry name" value="Acetyltransf_1"/>
    <property type="match status" value="1"/>
</dbReference>
<dbReference type="Gene3D" id="3.40.630.30">
    <property type="match status" value="1"/>
</dbReference>
<dbReference type="InterPro" id="IPR016181">
    <property type="entry name" value="Acyl_CoA_acyltransferase"/>
</dbReference>
<accession>A0A858RBZ2</accession>
<evidence type="ECO:0000259" key="1">
    <source>
        <dbReference type="PROSITE" id="PS51186"/>
    </source>
</evidence>
<dbReference type="KEGG" id="acru:HHL28_17840"/>
<organism evidence="2 3">
    <name type="scientific">Aerophototrophica crusticola</name>
    <dbReference type="NCBI Taxonomy" id="1709002"/>
    <lineage>
        <taxon>Bacteria</taxon>
        <taxon>Pseudomonadati</taxon>
        <taxon>Pseudomonadota</taxon>
        <taxon>Alphaproteobacteria</taxon>
        <taxon>Rhodospirillales</taxon>
        <taxon>Rhodospirillaceae</taxon>
        <taxon>Aerophototrophica</taxon>
    </lineage>
</organism>
<dbReference type="EMBL" id="CP051775">
    <property type="protein sequence ID" value="QJE74672.1"/>
    <property type="molecule type" value="Genomic_DNA"/>
</dbReference>
<name>A0A858RBZ2_9PROT</name>
<dbReference type="Proteomes" id="UP000501891">
    <property type="component" value="Chromosome"/>
</dbReference>